<dbReference type="AlphaFoldDB" id="A0A0V0Z5X5"/>
<accession>A0A0V0Z5X5</accession>
<proteinExistence type="predicted"/>
<evidence type="ECO:0000313" key="1">
    <source>
        <dbReference type="EMBL" id="KRY07941.1"/>
    </source>
</evidence>
<gene>
    <name evidence="1" type="ORF">T12_4752</name>
</gene>
<reference evidence="1 2" key="1">
    <citation type="submission" date="2015-01" db="EMBL/GenBank/DDBJ databases">
        <title>Evolution of Trichinella species and genotypes.</title>
        <authorList>
            <person name="Korhonen P.K."/>
            <person name="Edoardo P."/>
            <person name="Giuseppe L.R."/>
            <person name="Gasser R.B."/>
        </authorList>
    </citation>
    <scope>NUCLEOTIDE SEQUENCE [LARGE SCALE GENOMIC DNA]</scope>
    <source>
        <strain evidence="1">ISS2496</strain>
    </source>
</reference>
<comment type="caution">
    <text evidence="1">The sequence shown here is derived from an EMBL/GenBank/DDBJ whole genome shotgun (WGS) entry which is preliminary data.</text>
</comment>
<dbReference type="Proteomes" id="UP000054783">
    <property type="component" value="Unassembled WGS sequence"/>
</dbReference>
<sequence length="57" mass="6415">MAADLSEYLQFIGEQAQLMQESRRRHNGATFLHTAVAERLAVCEESPRAAEILELGR</sequence>
<keyword evidence="2" id="KW-1185">Reference proteome</keyword>
<evidence type="ECO:0000313" key="2">
    <source>
        <dbReference type="Proteomes" id="UP000054783"/>
    </source>
</evidence>
<dbReference type="EMBL" id="JYDQ01000384">
    <property type="protein sequence ID" value="KRY07941.1"/>
    <property type="molecule type" value="Genomic_DNA"/>
</dbReference>
<protein>
    <submittedName>
        <fullName evidence="1">Uncharacterized protein</fullName>
    </submittedName>
</protein>
<name>A0A0V0Z5X5_9BILA</name>
<organism evidence="1 2">
    <name type="scientific">Trichinella patagoniensis</name>
    <dbReference type="NCBI Taxonomy" id="990121"/>
    <lineage>
        <taxon>Eukaryota</taxon>
        <taxon>Metazoa</taxon>
        <taxon>Ecdysozoa</taxon>
        <taxon>Nematoda</taxon>
        <taxon>Enoplea</taxon>
        <taxon>Dorylaimia</taxon>
        <taxon>Trichinellida</taxon>
        <taxon>Trichinellidae</taxon>
        <taxon>Trichinella</taxon>
    </lineage>
</organism>